<name>A0ABR2WQ55_9FUNG</name>
<dbReference type="InterPro" id="IPR000198">
    <property type="entry name" value="RhoGAP_dom"/>
</dbReference>
<evidence type="ECO:0000259" key="2">
    <source>
        <dbReference type="PROSITE" id="PS50238"/>
    </source>
</evidence>
<dbReference type="SUPFAM" id="SSF48350">
    <property type="entry name" value="GTPase activation domain, GAP"/>
    <property type="match status" value="1"/>
</dbReference>
<organism evidence="3 4">
    <name type="scientific">Basidiobolus ranarum</name>
    <dbReference type="NCBI Taxonomy" id="34480"/>
    <lineage>
        <taxon>Eukaryota</taxon>
        <taxon>Fungi</taxon>
        <taxon>Fungi incertae sedis</taxon>
        <taxon>Zoopagomycota</taxon>
        <taxon>Entomophthoromycotina</taxon>
        <taxon>Basidiobolomycetes</taxon>
        <taxon>Basidiobolales</taxon>
        <taxon>Basidiobolaceae</taxon>
        <taxon>Basidiobolus</taxon>
    </lineage>
</organism>
<dbReference type="PROSITE" id="PS50238">
    <property type="entry name" value="RHOGAP"/>
    <property type="match status" value="1"/>
</dbReference>
<keyword evidence="1" id="KW-0343">GTPase activation</keyword>
<dbReference type="EMBL" id="JASJQH010000590">
    <property type="protein sequence ID" value="KAK9763634.1"/>
    <property type="molecule type" value="Genomic_DNA"/>
</dbReference>
<evidence type="ECO:0000256" key="1">
    <source>
        <dbReference type="ARBA" id="ARBA00022468"/>
    </source>
</evidence>
<feature type="domain" description="Rho-GAP" evidence="2">
    <location>
        <begin position="47"/>
        <end position="254"/>
    </location>
</feature>
<evidence type="ECO:0000313" key="3">
    <source>
        <dbReference type="EMBL" id="KAK9763634.1"/>
    </source>
</evidence>
<reference evidence="3 4" key="1">
    <citation type="submission" date="2023-04" db="EMBL/GenBank/DDBJ databases">
        <title>Genome of Basidiobolus ranarum AG-B5.</title>
        <authorList>
            <person name="Stajich J.E."/>
            <person name="Carter-House D."/>
            <person name="Gryganskyi A."/>
        </authorList>
    </citation>
    <scope>NUCLEOTIDE SEQUENCE [LARGE SCALE GENOMIC DNA]</scope>
    <source>
        <strain evidence="3 4">AG-B5</strain>
    </source>
</reference>
<evidence type="ECO:0000313" key="4">
    <source>
        <dbReference type="Proteomes" id="UP001479436"/>
    </source>
</evidence>
<dbReference type="InterPro" id="IPR008936">
    <property type="entry name" value="Rho_GTPase_activation_prot"/>
</dbReference>
<protein>
    <recommendedName>
        <fullName evidence="2">Rho-GAP domain-containing protein</fullName>
    </recommendedName>
</protein>
<gene>
    <name evidence="3" type="ORF">K7432_009503</name>
</gene>
<dbReference type="Pfam" id="PF00620">
    <property type="entry name" value="RhoGAP"/>
    <property type="match status" value="1"/>
</dbReference>
<dbReference type="InterPro" id="IPR050729">
    <property type="entry name" value="Rho-GAP"/>
</dbReference>
<accession>A0ABR2WQ55</accession>
<sequence length="287" mass="33123">MFVSCIKPVIDVELSMATLHTGKSVSPAPVYYENYHAGTTKELIFGVSLCDYCEKKNCTVPYIVEKCIGLIEDQGLEKQGLYRVSGNKAQIENLRHAFEQDENITFGSELNVSALASLLKSYFLKLPEPLFNFPSERRIEYSSKYKYEDELVECRLTSLLITEIKDEFIRLEFLRQELKLLSPPHYDTLRYLVNHLGRIAQFSETNKMTPYNLSLIFTPVIFQDTPETKRTNSIYEWQYDNVLEDMISNTTKVFDIPPFAQLNKPLAKSRTTSKVGNIFRLFPGYSK</sequence>
<dbReference type="Proteomes" id="UP001479436">
    <property type="component" value="Unassembled WGS sequence"/>
</dbReference>
<dbReference type="PANTHER" id="PTHR23176">
    <property type="entry name" value="RHO/RAC/CDC GTPASE-ACTIVATING PROTEIN"/>
    <property type="match status" value="1"/>
</dbReference>
<dbReference type="CDD" id="cd00159">
    <property type="entry name" value="RhoGAP"/>
    <property type="match status" value="1"/>
</dbReference>
<comment type="caution">
    <text evidence="3">The sequence shown here is derived from an EMBL/GenBank/DDBJ whole genome shotgun (WGS) entry which is preliminary data.</text>
</comment>
<dbReference type="PANTHER" id="PTHR23176:SF128">
    <property type="entry name" value="RHO GTPASE-ACTIVATING PROTEIN RGD1"/>
    <property type="match status" value="1"/>
</dbReference>
<dbReference type="Gene3D" id="1.10.555.10">
    <property type="entry name" value="Rho GTPase activation protein"/>
    <property type="match status" value="1"/>
</dbReference>
<keyword evidence="4" id="KW-1185">Reference proteome</keyword>
<proteinExistence type="predicted"/>
<dbReference type="SMART" id="SM00324">
    <property type="entry name" value="RhoGAP"/>
    <property type="match status" value="1"/>
</dbReference>